<evidence type="ECO:0000259" key="6">
    <source>
        <dbReference type="Pfam" id="PF05175"/>
    </source>
</evidence>
<reference evidence="8" key="2">
    <citation type="journal article" date="2015" name="Gigascience">
        <title>Reconstructing a comprehensive transcriptome assembly of a white-pupal translocated strain of the pest fruit fly Bactrocera cucurbitae.</title>
        <authorList>
            <person name="Sim S.B."/>
            <person name="Calla B."/>
            <person name="Hall B."/>
            <person name="DeRego T."/>
            <person name="Geib S.M."/>
        </authorList>
    </citation>
    <scope>NUCLEOTIDE SEQUENCE</scope>
</reference>
<reference evidence="8" key="1">
    <citation type="submission" date="2014-11" db="EMBL/GenBank/DDBJ databases">
        <authorList>
            <person name="Geib S."/>
        </authorList>
    </citation>
    <scope>NUCLEOTIDE SEQUENCE</scope>
</reference>
<evidence type="ECO:0000256" key="1">
    <source>
        <dbReference type="ARBA" id="ARBA00012771"/>
    </source>
</evidence>
<evidence type="ECO:0000259" key="7">
    <source>
        <dbReference type="Pfam" id="PF17827"/>
    </source>
</evidence>
<dbReference type="CDD" id="cd02440">
    <property type="entry name" value="AdoMet_MTases"/>
    <property type="match status" value="1"/>
</dbReference>
<dbReference type="PANTHER" id="PTHR18895:SF74">
    <property type="entry name" value="MTRF1L RELEASE FACTOR GLUTAMINE METHYLTRANSFERASE"/>
    <property type="match status" value="1"/>
</dbReference>
<gene>
    <name evidence="8" type="primary">Hemk1</name>
    <name evidence="8" type="ORF">g.10398</name>
</gene>
<dbReference type="Pfam" id="PF17827">
    <property type="entry name" value="PrmC_N"/>
    <property type="match status" value="1"/>
</dbReference>
<dbReference type="InterPro" id="IPR040758">
    <property type="entry name" value="PrmC_N"/>
</dbReference>
<dbReference type="EC" id="2.1.1.297" evidence="1"/>
<evidence type="ECO:0000313" key="8">
    <source>
        <dbReference type="EMBL" id="JAD03333.1"/>
    </source>
</evidence>
<protein>
    <recommendedName>
        <fullName evidence="1">peptide chain release factor N(5)-glutamine methyltransferase</fullName>
        <ecNumber evidence="1">2.1.1.297</ecNumber>
    </recommendedName>
</protein>
<dbReference type="SUPFAM" id="SSF53335">
    <property type="entry name" value="S-adenosyl-L-methionine-dependent methyltransferases"/>
    <property type="match status" value="1"/>
</dbReference>
<evidence type="ECO:0000256" key="3">
    <source>
        <dbReference type="ARBA" id="ARBA00022679"/>
    </source>
</evidence>
<sequence length="343" mass="39074">MLKLVAQQLRQQMRHVSRVSAINYTKATSGTDLSRQQQQQSTQAQTIEVNKALEGWSEKLRKAGVGDIDFNLKCLVAHVLGRKFNTVKGYNGLLFTENQLQDFERFCEARCARMPLQYIIGEWDFMDLTLKTSPSVFIPRPETEEFVSKVIEVYRDIKEPIHMLEVGCGSGAMSLAILHALPNVRSTAIERGKAATELSRENAKLLGLDKRFTVYHHTMEVDNYLPPELGTEVFDLIIGNPPYVKSEEFPLLQPEVVCYENLNALDGGPDGLRVARLVFNLACKHLRPGGKMWLELGEDHPPLVQTIMDTQYEGRLRFVAGYKDQYKRNRFVEIEKENVNNVE</sequence>
<dbReference type="GO" id="GO:0003676">
    <property type="term" value="F:nucleic acid binding"/>
    <property type="evidence" value="ECO:0007669"/>
    <property type="project" value="InterPro"/>
</dbReference>
<dbReference type="GO" id="GO:0032259">
    <property type="term" value="P:methylation"/>
    <property type="evidence" value="ECO:0007669"/>
    <property type="project" value="UniProtKB-KW"/>
</dbReference>
<dbReference type="PROSITE" id="PS00092">
    <property type="entry name" value="N6_MTASE"/>
    <property type="match status" value="1"/>
</dbReference>
<evidence type="ECO:0000256" key="5">
    <source>
        <dbReference type="ARBA" id="ARBA00048391"/>
    </source>
</evidence>
<dbReference type="GO" id="GO:0005739">
    <property type="term" value="C:mitochondrion"/>
    <property type="evidence" value="ECO:0007669"/>
    <property type="project" value="TreeGrafter"/>
</dbReference>
<dbReference type="EMBL" id="GBXI01010959">
    <property type="protein sequence ID" value="JAD03333.1"/>
    <property type="molecule type" value="Transcribed_RNA"/>
</dbReference>
<accession>A0A0A1WY76</accession>
<dbReference type="Gene3D" id="3.40.50.150">
    <property type="entry name" value="Vaccinia Virus protein VP39"/>
    <property type="match status" value="1"/>
</dbReference>
<feature type="domain" description="Release factor glutamine methyltransferase N-terminal" evidence="7">
    <location>
        <begin position="52"/>
        <end position="121"/>
    </location>
</feature>
<comment type="catalytic activity">
    <reaction evidence="5">
        <text>L-glutaminyl-[peptide chain release factor] + S-adenosyl-L-methionine = N(5)-methyl-L-glutaminyl-[peptide chain release factor] + S-adenosyl-L-homocysteine + H(+)</text>
        <dbReference type="Rhea" id="RHEA:42896"/>
        <dbReference type="Rhea" id="RHEA-COMP:10271"/>
        <dbReference type="Rhea" id="RHEA-COMP:10272"/>
        <dbReference type="ChEBI" id="CHEBI:15378"/>
        <dbReference type="ChEBI" id="CHEBI:30011"/>
        <dbReference type="ChEBI" id="CHEBI:57856"/>
        <dbReference type="ChEBI" id="CHEBI:59789"/>
        <dbReference type="ChEBI" id="CHEBI:61891"/>
        <dbReference type="EC" id="2.1.1.297"/>
    </reaction>
</comment>
<evidence type="ECO:0000256" key="4">
    <source>
        <dbReference type="ARBA" id="ARBA00022691"/>
    </source>
</evidence>
<name>A0A0A1WY76_ZEUCU</name>
<proteinExistence type="predicted"/>
<evidence type="ECO:0000256" key="2">
    <source>
        <dbReference type="ARBA" id="ARBA00022603"/>
    </source>
</evidence>
<keyword evidence="2 8" id="KW-0489">Methyltransferase</keyword>
<dbReference type="GO" id="GO:0102559">
    <property type="term" value="F:peptide chain release factor N(5)-glutamine methyltransferase activity"/>
    <property type="evidence" value="ECO:0007669"/>
    <property type="project" value="UniProtKB-EC"/>
</dbReference>
<dbReference type="Gene3D" id="1.10.8.10">
    <property type="entry name" value="DNA helicase RuvA subunit, C-terminal domain"/>
    <property type="match status" value="1"/>
</dbReference>
<dbReference type="InterPro" id="IPR029063">
    <property type="entry name" value="SAM-dependent_MTases_sf"/>
</dbReference>
<feature type="domain" description="Methyltransferase small" evidence="6">
    <location>
        <begin position="162"/>
        <end position="247"/>
    </location>
</feature>
<dbReference type="NCBIfam" id="TIGR00536">
    <property type="entry name" value="hemK_fam"/>
    <property type="match status" value="1"/>
</dbReference>
<dbReference type="InterPro" id="IPR002052">
    <property type="entry name" value="DNA_methylase_N6_adenine_CS"/>
</dbReference>
<keyword evidence="3 8" id="KW-0808">Transferase</keyword>
<dbReference type="InterPro" id="IPR004556">
    <property type="entry name" value="HemK-like"/>
</dbReference>
<dbReference type="Pfam" id="PF05175">
    <property type="entry name" value="MTS"/>
    <property type="match status" value="1"/>
</dbReference>
<dbReference type="AlphaFoldDB" id="A0A0A1WY76"/>
<organism evidence="8">
    <name type="scientific">Zeugodacus cucurbitae</name>
    <name type="common">Melon fruit fly</name>
    <name type="synonym">Bactrocera cucurbitae</name>
    <dbReference type="NCBI Taxonomy" id="28588"/>
    <lineage>
        <taxon>Eukaryota</taxon>
        <taxon>Metazoa</taxon>
        <taxon>Ecdysozoa</taxon>
        <taxon>Arthropoda</taxon>
        <taxon>Hexapoda</taxon>
        <taxon>Insecta</taxon>
        <taxon>Pterygota</taxon>
        <taxon>Neoptera</taxon>
        <taxon>Endopterygota</taxon>
        <taxon>Diptera</taxon>
        <taxon>Brachycera</taxon>
        <taxon>Muscomorpha</taxon>
        <taxon>Tephritoidea</taxon>
        <taxon>Tephritidae</taxon>
        <taxon>Zeugodacus</taxon>
        <taxon>Zeugodacus</taxon>
    </lineage>
</organism>
<dbReference type="InterPro" id="IPR007848">
    <property type="entry name" value="Small_mtfrase_dom"/>
</dbReference>
<keyword evidence="4" id="KW-0949">S-adenosyl-L-methionine</keyword>
<dbReference type="PANTHER" id="PTHR18895">
    <property type="entry name" value="HEMK METHYLTRANSFERASE"/>
    <property type="match status" value="1"/>
</dbReference>
<dbReference type="InterPro" id="IPR050320">
    <property type="entry name" value="N5-glutamine_MTase"/>
</dbReference>